<accession>A0AAD5KBU7</accession>
<reference evidence="7" key="1">
    <citation type="journal article" date="2022" name="IScience">
        <title>Evolution of zygomycete secretomes and the origins of terrestrial fungal ecologies.</title>
        <authorList>
            <person name="Chang Y."/>
            <person name="Wang Y."/>
            <person name="Mondo S."/>
            <person name="Ahrendt S."/>
            <person name="Andreopoulos W."/>
            <person name="Barry K."/>
            <person name="Beard J."/>
            <person name="Benny G.L."/>
            <person name="Blankenship S."/>
            <person name="Bonito G."/>
            <person name="Cuomo C."/>
            <person name="Desiro A."/>
            <person name="Gervers K.A."/>
            <person name="Hundley H."/>
            <person name="Kuo A."/>
            <person name="LaButti K."/>
            <person name="Lang B.F."/>
            <person name="Lipzen A."/>
            <person name="O'Donnell K."/>
            <person name="Pangilinan J."/>
            <person name="Reynolds N."/>
            <person name="Sandor L."/>
            <person name="Smith M.E."/>
            <person name="Tsang A."/>
            <person name="Grigoriev I.V."/>
            <person name="Stajich J.E."/>
            <person name="Spatafora J.W."/>
        </authorList>
    </citation>
    <scope>NUCLEOTIDE SEQUENCE</scope>
    <source>
        <strain evidence="7">RSA 2281</strain>
    </source>
</reference>
<organism evidence="7 8">
    <name type="scientific">Phascolomyces articulosus</name>
    <dbReference type="NCBI Taxonomy" id="60185"/>
    <lineage>
        <taxon>Eukaryota</taxon>
        <taxon>Fungi</taxon>
        <taxon>Fungi incertae sedis</taxon>
        <taxon>Mucoromycota</taxon>
        <taxon>Mucoromycotina</taxon>
        <taxon>Mucoromycetes</taxon>
        <taxon>Mucorales</taxon>
        <taxon>Lichtheimiaceae</taxon>
        <taxon>Phascolomyces</taxon>
    </lineage>
</organism>
<dbReference type="GO" id="GO:0004497">
    <property type="term" value="F:monooxygenase activity"/>
    <property type="evidence" value="ECO:0007669"/>
    <property type="project" value="UniProtKB-KW"/>
</dbReference>
<evidence type="ECO:0000256" key="3">
    <source>
        <dbReference type="ARBA" id="ARBA00023002"/>
    </source>
</evidence>
<comment type="caution">
    <text evidence="7">The sequence shown here is derived from an EMBL/GenBank/DDBJ whole genome shotgun (WGS) entry which is preliminary data.</text>
</comment>
<dbReference type="PANTHER" id="PTHR24296">
    <property type="entry name" value="CYTOCHROME P450"/>
    <property type="match status" value="1"/>
</dbReference>
<keyword evidence="2 5" id="KW-0479">Metal-binding</keyword>
<sequence>MTSFIDSLSIAQSIALVGATTLGLLSIKYHDRALFTEKRQGIPFVEGAPIVGGLIHQLKNKDVLLDDVVEAMRKYDALTVYATALGLPSTVMTTDPDNVEYLLKGNFSNYVKGPQMLSAMGDLFGHGIFVANGTQWKWQRKAASLIFNVVNFRDYFSEVDLMSTRIFDKKAENGRSMDFHDVIYKFTLDSFVLIGFGKQLNALLSKDKVPFAASFDICQTNCFERFVDPFTNLRDMLKPILQPGSLRIKQHLEIIDDFAYTLIRERREQMKSGGEFKDLLSRFMNAKNENNETLSDKELRDTVLNFIIAGRDTTAQALSWTFYNLMLHPRVEAKLLDEIKQYIPGEMQSLDAPEVYEIIKKMTYAHAVFYEAGSLMHNKINVLRLYPSVPNNVKVALEDDVFPDGTIIKKGDSVGWSTYAMARNEKLWGSDAKSFKPERWLSEDGELKRESAGQWPVFHAGPRICLGQHLATLEALIAIVMLLKRYKFSLVPSQTITYDLSLTHPMRYGMHVFIERR</sequence>
<keyword evidence="3 6" id="KW-0560">Oxidoreductase</keyword>
<evidence type="ECO:0000313" key="8">
    <source>
        <dbReference type="Proteomes" id="UP001209540"/>
    </source>
</evidence>
<evidence type="ECO:0000256" key="6">
    <source>
        <dbReference type="RuleBase" id="RU000461"/>
    </source>
</evidence>
<dbReference type="Gene3D" id="1.10.630.10">
    <property type="entry name" value="Cytochrome P450"/>
    <property type="match status" value="1"/>
</dbReference>
<evidence type="ECO:0000256" key="4">
    <source>
        <dbReference type="ARBA" id="ARBA00023004"/>
    </source>
</evidence>
<gene>
    <name evidence="7" type="ORF">BDA99DRAFT_604436</name>
</gene>
<comment type="similarity">
    <text evidence="1 6">Belongs to the cytochrome P450 family.</text>
</comment>
<keyword evidence="4 5" id="KW-0408">Iron</keyword>
<dbReference type="AlphaFoldDB" id="A0AAD5KBU7"/>
<protein>
    <submittedName>
        <fullName evidence="7">Cytochrome P450</fullName>
    </submittedName>
</protein>
<dbReference type="InterPro" id="IPR001128">
    <property type="entry name" value="Cyt_P450"/>
</dbReference>
<dbReference type="GO" id="GO:0005506">
    <property type="term" value="F:iron ion binding"/>
    <property type="evidence" value="ECO:0007669"/>
    <property type="project" value="InterPro"/>
</dbReference>
<dbReference type="Pfam" id="PF00067">
    <property type="entry name" value="p450"/>
    <property type="match status" value="1"/>
</dbReference>
<dbReference type="SUPFAM" id="SSF48264">
    <property type="entry name" value="Cytochrome P450"/>
    <property type="match status" value="1"/>
</dbReference>
<dbReference type="GO" id="GO:0020037">
    <property type="term" value="F:heme binding"/>
    <property type="evidence" value="ECO:0007669"/>
    <property type="project" value="InterPro"/>
</dbReference>
<comment type="cofactor">
    <cofactor evidence="5">
        <name>heme</name>
        <dbReference type="ChEBI" id="CHEBI:30413"/>
    </cofactor>
</comment>
<keyword evidence="8" id="KW-1185">Reference proteome</keyword>
<dbReference type="Proteomes" id="UP001209540">
    <property type="component" value="Unassembled WGS sequence"/>
</dbReference>
<name>A0AAD5KBU7_9FUNG</name>
<evidence type="ECO:0000256" key="1">
    <source>
        <dbReference type="ARBA" id="ARBA00010617"/>
    </source>
</evidence>
<feature type="binding site" description="axial binding residue" evidence="5">
    <location>
        <position position="465"/>
    </location>
    <ligand>
        <name>heme</name>
        <dbReference type="ChEBI" id="CHEBI:30413"/>
    </ligand>
    <ligandPart>
        <name>Fe</name>
        <dbReference type="ChEBI" id="CHEBI:18248"/>
    </ligandPart>
</feature>
<dbReference type="PRINTS" id="PR00385">
    <property type="entry name" value="P450"/>
</dbReference>
<dbReference type="InterPro" id="IPR002401">
    <property type="entry name" value="Cyt_P450_E_grp-I"/>
</dbReference>
<dbReference type="EMBL" id="JAIXMP010000011">
    <property type="protein sequence ID" value="KAI9265171.1"/>
    <property type="molecule type" value="Genomic_DNA"/>
</dbReference>
<dbReference type="GO" id="GO:0016705">
    <property type="term" value="F:oxidoreductase activity, acting on paired donors, with incorporation or reduction of molecular oxygen"/>
    <property type="evidence" value="ECO:0007669"/>
    <property type="project" value="InterPro"/>
</dbReference>
<evidence type="ECO:0000313" key="7">
    <source>
        <dbReference type="EMBL" id="KAI9265171.1"/>
    </source>
</evidence>
<dbReference type="GO" id="GO:0006629">
    <property type="term" value="P:lipid metabolic process"/>
    <property type="evidence" value="ECO:0007669"/>
    <property type="project" value="UniProtKB-ARBA"/>
</dbReference>
<dbReference type="PROSITE" id="PS00086">
    <property type="entry name" value="CYTOCHROME_P450"/>
    <property type="match status" value="1"/>
</dbReference>
<evidence type="ECO:0000256" key="5">
    <source>
        <dbReference type="PIRSR" id="PIRSR602401-1"/>
    </source>
</evidence>
<dbReference type="InterPro" id="IPR017972">
    <property type="entry name" value="Cyt_P450_CS"/>
</dbReference>
<dbReference type="PRINTS" id="PR00463">
    <property type="entry name" value="EP450I"/>
</dbReference>
<keyword evidence="6" id="KW-0503">Monooxygenase</keyword>
<proteinExistence type="inferred from homology"/>
<dbReference type="InterPro" id="IPR036396">
    <property type="entry name" value="Cyt_P450_sf"/>
</dbReference>
<evidence type="ECO:0000256" key="2">
    <source>
        <dbReference type="ARBA" id="ARBA00022723"/>
    </source>
</evidence>
<reference evidence="7" key="2">
    <citation type="submission" date="2023-02" db="EMBL/GenBank/DDBJ databases">
        <authorList>
            <consortium name="DOE Joint Genome Institute"/>
            <person name="Mondo S.J."/>
            <person name="Chang Y."/>
            <person name="Wang Y."/>
            <person name="Ahrendt S."/>
            <person name="Andreopoulos W."/>
            <person name="Barry K."/>
            <person name="Beard J."/>
            <person name="Benny G.L."/>
            <person name="Blankenship S."/>
            <person name="Bonito G."/>
            <person name="Cuomo C."/>
            <person name="Desiro A."/>
            <person name="Gervers K.A."/>
            <person name="Hundley H."/>
            <person name="Kuo A."/>
            <person name="LaButti K."/>
            <person name="Lang B.F."/>
            <person name="Lipzen A."/>
            <person name="O'Donnell K."/>
            <person name="Pangilinan J."/>
            <person name="Reynolds N."/>
            <person name="Sandor L."/>
            <person name="Smith M.W."/>
            <person name="Tsang A."/>
            <person name="Grigoriev I.V."/>
            <person name="Stajich J.E."/>
            <person name="Spatafora J.W."/>
        </authorList>
    </citation>
    <scope>NUCLEOTIDE SEQUENCE</scope>
    <source>
        <strain evidence="7">RSA 2281</strain>
    </source>
</reference>
<keyword evidence="5 6" id="KW-0349">Heme</keyword>
<dbReference type="CDD" id="cd11064">
    <property type="entry name" value="CYP86A"/>
    <property type="match status" value="1"/>
</dbReference>